<organism evidence="2 3">
    <name type="scientific">Pandoraea cepalis</name>
    <dbReference type="NCBI Taxonomy" id="2508294"/>
    <lineage>
        <taxon>Bacteria</taxon>
        <taxon>Pseudomonadati</taxon>
        <taxon>Pseudomonadota</taxon>
        <taxon>Betaproteobacteria</taxon>
        <taxon>Burkholderiales</taxon>
        <taxon>Burkholderiaceae</taxon>
        <taxon>Pandoraea</taxon>
    </lineage>
</organism>
<proteinExistence type="predicted"/>
<gene>
    <name evidence="2" type="ORF">PCE31107_01067</name>
</gene>
<evidence type="ECO:0000313" key="2">
    <source>
        <dbReference type="EMBL" id="VVD80073.1"/>
    </source>
</evidence>
<feature type="region of interest" description="Disordered" evidence="1">
    <location>
        <begin position="1"/>
        <end position="53"/>
    </location>
</feature>
<dbReference type="AlphaFoldDB" id="A0A5E4SZ63"/>
<evidence type="ECO:0000313" key="3">
    <source>
        <dbReference type="Proteomes" id="UP000396788"/>
    </source>
</evidence>
<dbReference type="EMBL" id="CABPRY010000002">
    <property type="protein sequence ID" value="VVD80073.1"/>
    <property type="molecule type" value="Genomic_DNA"/>
</dbReference>
<accession>A0A5E4SZ63</accession>
<sequence length="53" mass="5515">MRGQTVRQPAPDADIKDARRHGSHDASGGSHAKAAPRPHLLSTVAPNPLPSAL</sequence>
<evidence type="ECO:0000256" key="1">
    <source>
        <dbReference type="SAM" id="MobiDB-lite"/>
    </source>
</evidence>
<protein>
    <submittedName>
        <fullName evidence="2">Uncharacterized protein</fullName>
    </submittedName>
</protein>
<reference evidence="2 3" key="1">
    <citation type="submission" date="2019-08" db="EMBL/GenBank/DDBJ databases">
        <authorList>
            <person name="Peeters C."/>
        </authorList>
    </citation>
    <scope>NUCLEOTIDE SEQUENCE [LARGE SCALE GENOMIC DNA]</scope>
    <source>
        <strain evidence="2 3">LMG 31107</strain>
    </source>
</reference>
<name>A0A5E4SZ63_9BURK</name>
<dbReference type="Proteomes" id="UP000396788">
    <property type="component" value="Unassembled WGS sequence"/>
</dbReference>